<sequence length="93" mass="10532">MMAFETSVFTFRISVPFEQWAAIFDSEDIRKMHDENGIQPLYRGVSEDDPMKVIVIHQAEAGVAKAFFEASREPIEAGGHIWDSTEITLWKAG</sequence>
<dbReference type="Proteomes" id="UP000001420">
    <property type="component" value="Chromosome"/>
</dbReference>
<dbReference type="InterPro" id="IPR022240">
    <property type="entry name" value="DUF3764"/>
</dbReference>
<dbReference type="AlphaFoldDB" id="Q7VCU1"/>
<proteinExistence type="predicted"/>
<dbReference type="Pfam" id="PF12594">
    <property type="entry name" value="DUF3764"/>
    <property type="match status" value="1"/>
</dbReference>
<gene>
    <name evidence="1" type="ordered locus">Pro_0649</name>
</gene>
<dbReference type="PATRIC" id="fig|167539.5.peg.673"/>
<dbReference type="KEGG" id="pma:Pro_0649"/>
<dbReference type="OrthoDB" id="7860228at2"/>
<dbReference type="HOGENOM" id="CLU_164832_0_0_3"/>
<accession>Q7VCU1</accession>
<dbReference type="EnsemblBacteria" id="AAP99693">
    <property type="protein sequence ID" value="AAP99693"/>
    <property type="gene ID" value="Pro_0649"/>
</dbReference>
<dbReference type="STRING" id="167539.Pro_0649"/>
<keyword evidence="2" id="KW-1185">Reference proteome</keyword>
<protein>
    <recommendedName>
        <fullName evidence="3">DUF3764 domain-containing protein</fullName>
    </recommendedName>
</protein>
<evidence type="ECO:0008006" key="3">
    <source>
        <dbReference type="Google" id="ProtNLM"/>
    </source>
</evidence>
<evidence type="ECO:0000313" key="1">
    <source>
        <dbReference type="EMBL" id="AAP99693.1"/>
    </source>
</evidence>
<name>Q7VCU1_PROMA</name>
<dbReference type="EMBL" id="AE017126">
    <property type="protein sequence ID" value="AAP99693.1"/>
    <property type="molecule type" value="Genomic_DNA"/>
</dbReference>
<evidence type="ECO:0000313" key="2">
    <source>
        <dbReference type="Proteomes" id="UP000001420"/>
    </source>
</evidence>
<reference evidence="1 2" key="1">
    <citation type="journal article" date="2003" name="Proc. Natl. Acad. Sci. U.S.A.">
        <title>Genome sequence of the cyanobacterium Prochlorococcus marinus SS120, a nearly minimal oxyphototrophic genome.</title>
        <authorList>
            <person name="Dufresne A."/>
            <person name="Salanoubat M."/>
            <person name="Partensky F."/>
            <person name="Artiguenave F."/>
            <person name="Axmann I.M."/>
            <person name="Barbe V."/>
            <person name="Duprat S."/>
            <person name="Galperin M.Y."/>
            <person name="Koonin E.V."/>
            <person name="Le Gall F."/>
            <person name="Makarova K.S."/>
            <person name="Ostrowski M."/>
            <person name="Oztas S."/>
            <person name="Robert C."/>
            <person name="Rogozin I.B."/>
            <person name="Scanlan D.J."/>
            <person name="Tandeau de Marsac N."/>
            <person name="Weissenbach J."/>
            <person name="Wincker P."/>
            <person name="Wolf Y.I."/>
            <person name="Hess W.R."/>
        </authorList>
    </citation>
    <scope>NUCLEOTIDE SEQUENCE [LARGE SCALE GENOMIC DNA]</scope>
    <source>
        <strain evidence="2">SARG / CCMP1375 / SS120</strain>
    </source>
</reference>
<organism evidence="1 2">
    <name type="scientific">Prochlorococcus marinus (strain SARG / CCMP1375 / SS120)</name>
    <dbReference type="NCBI Taxonomy" id="167539"/>
    <lineage>
        <taxon>Bacteria</taxon>
        <taxon>Bacillati</taxon>
        <taxon>Cyanobacteriota</taxon>
        <taxon>Cyanophyceae</taxon>
        <taxon>Synechococcales</taxon>
        <taxon>Prochlorococcaceae</taxon>
        <taxon>Prochlorococcus</taxon>
    </lineage>
</organism>